<dbReference type="PANTHER" id="PTHR11261:SF3">
    <property type="entry name" value="RETINOL-BINDING PROTEIN 3"/>
    <property type="match status" value="1"/>
</dbReference>
<gene>
    <name evidence="3" type="ORF">GCM10009430_22630</name>
</gene>
<dbReference type="InterPro" id="IPR029045">
    <property type="entry name" value="ClpP/crotonase-like_dom_sf"/>
</dbReference>
<sequence length="619" mass="71296">MKHYTLFLLVSFYTLICTAQNLQLEKASPFTAVIWEEDHPIVKFEGNWYKLVQIEDYKTDEILSFCKQQYSSKWKKRFSEDLVEVLKSWGVQPMVKVKLLLANKSGEIKEFFGTYTYENRQKVLRYNQDRPKQLKTIKTSHAIDDIDTFYKILKERSSYIHLSDYNYHLAIESLRTKIATSKTDIDINYLTHELAKILATLGDRHSYVINEAFDIKDVPDHTLQLPFSLAVLQQKVVALKLMKKSSNYTYLYPNYPYLKAMNDIPIHTIIDSLAYQSKKAPKKAKLSLGSLQIQQLGKLYFRNNLSLPIQTRIIFSDGIKDTTVVIKLQQTTQKYVSKLKKKNKSILKEIRKGNYNSVSKIIKGDIGYIKIPQMLSLKNTEGLKEYLDRTFKAMQNTKAMIIDLRNNPGGTRDIIRLAANYLIPKSESPWVSNVAYLRTKHKDSIHKSMTNRYLYTYTYKSATEADKKAITEFNGQFSLQQTFDKTAFSNPHYMVLHAGDNPYTKPVYILVDEYTFSAASVFTSVFKGLPNVKIVGLTTDGSSGNSKKFTLKHSNIKLKISTMLSFQRNGKTLDGNGTKPDIIIERNEKQVLEGVDHQLQTLIEMINLQTISSKNSKHR</sequence>
<evidence type="ECO:0000256" key="1">
    <source>
        <dbReference type="SAM" id="SignalP"/>
    </source>
</evidence>
<evidence type="ECO:0000313" key="3">
    <source>
        <dbReference type="EMBL" id="GAA0721401.1"/>
    </source>
</evidence>
<accession>A0ABN1IU80</accession>
<dbReference type="RefSeq" id="WP_343912420.1">
    <property type="nucleotide sequence ID" value="NZ_BAAAGE010000002.1"/>
</dbReference>
<dbReference type="InterPro" id="IPR005151">
    <property type="entry name" value="Tail-specific_protease"/>
</dbReference>
<feature type="domain" description="Tail specific protease" evidence="2">
    <location>
        <begin position="332"/>
        <end position="585"/>
    </location>
</feature>
<evidence type="ECO:0000259" key="2">
    <source>
        <dbReference type="SMART" id="SM00245"/>
    </source>
</evidence>
<comment type="caution">
    <text evidence="3">The sequence shown here is derived from an EMBL/GenBank/DDBJ whole genome shotgun (WGS) entry which is preliminary data.</text>
</comment>
<dbReference type="Proteomes" id="UP001501758">
    <property type="component" value="Unassembled WGS sequence"/>
</dbReference>
<dbReference type="Gene3D" id="3.90.226.10">
    <property type="entry name" value="2-enoyl-CoA Hydratase, Chain A, domain 1"/>
    <property type="match status" value="1"/>
</dbReference>
<dbReference type="Pfam" id="PF03572">
    <property type="entry name" value="Peptidase_S41"/>
    <property type="match status" value="1"/>
</dbReference>
<dbReference type="SUPFAM" id="SSF52096">
    <property type="entry name" value="ClpP/crotonase"/>
    <property type="match status" value="1"/>
</dbReference>
<proteinExistence type="predicted"/>
<keyword evidence="4" id="KW-1185">Reference proteome</keyword>
<reference evidence="3 4" key="1">
    <citation type="journal article" date="2019" name="Int. J. Syst. Evol. Microbiol.">
        <title>The Global Catalogue of Microorganisms (GCM) 10K type strain sequencing project: providing services to taxonomists for standard genome sequencing and annotation.</title>
        <authorList>
            <consortium name="The Broad Institute Genomics Platform"/>
            <consortium name="The Broad Institute Genome Sequencing Center for Infectious Disease"/>
            <person name="Wu L."/>
            <person name="Ma J."/>
        </authorList>
    </citation>
    <scope>NUCLEOTIDE SEQUENCE [LARGE SCALE GENOMIC DNA]</scope>
    <source>
        <strain evidence="3 4">JCM 15974</strain>
    </source>
</reference>
<protein>
    <recommendedName>
        <fullName evidence="2">Tail specific protease domain-containing protein</fullName>
    </recommendedName>
</protein>
<dbReference type="SMART" id="SM00245">
    <property type="entry name" value="TSPc"/>
    <property type="match status" value="1"/>
</dbReference>
<feature type="signal peptide" evidence="1">
    <location>
        <begin position="1"/>
        <end position="19"/>
    </location>
</feature>
<name>A0ABN1IU80_9FLAO</name>
<dbReference type="PANTHER" id="PTHR11261">
    <property type="entry name" value="INTERPHOTORECEPTOR RETINOID-BINDING PROTEIN"/>
    <property type="match status" value="1"/>
</dbReference>
<feature type="chain" id="PRO_5046922899" description="Tail specific protease domain-containing protein" evidence="1">
    <location>
        <begin position="20"/>
        <end position="619"/>
    </location>
</feature>
<evidence type="ECO:0000313" key="4">
    <source>
        <dbReference type="Proteomes" id="UP001501758"/>
    </source>
</evidence>
<dbReference type="EMBL" id="BAAAGE010000002">
    <property type="protein sequence ID" value="GAA0721401.1"/>
    <property type="molecule type" value="Genomic_DNA"/>
</dbReference>
<keyword evidence="1" id="KW-0732">Signal</keyword>
<organism evidence="3 4">
    <name type="scientific">Aquimarina litoralis</name>
    <dbReference type="NCBI Taxonomy" id="584605"/>
    <lineage>
        <taxon>Bacteria</taxon>
        <taxon>Pseudomonadati</taxon>
        <taxon>Bacteroidota</taxon>
        <taxon>Flavobacteriia</taxon>
        <taxon>Flavobacteriales</taxon>
        <taxon>Flavobacteriaceae</taxon>
        <taxon>Aquimarina</taxon>
    </lineage>
</organism>